<accession>A0AAN9GKD3</accession>
<dbReference type="GO" id="GO:0005524">
    <property type="term" value="F:ATP binding"/>
    <property type="evidence" value="ECO:0007669"/>
    <property type="project" value="UniProtKB-KW"/>
</dbReference>
<evidence type="ECO:0000313" key="10">
    <source>
        <dbReference type="EMBL" id="KAK7111304.1"/>
    </source>
</evidence>
<dbReference type="EMBL" id="JBAMIC010000002">
    <property type="protein sequence ID" value="KAK7111304.1"/>
    <property type="molecule type" value="Genomic_DNA"/>
</dbReference>
<dbReference type="GO" id="GO:0008440">
    <property type="term" value="F:inositol-1,4,5-trisphosphate 3-kinase activity"/>
    <property type="evidence" value="ECO:0007669"/>
    <property type="project" value="TreeGrafter"/>
</dbReference>
<comment type="caution">
    <text evidence="10">The sequence shown here is derived from an EMBL/GenBank/DDBJ whole genome shotgun (WGS) entry which is preliminary data.</text>
</comment>
<keyword evidence="5" id="KW-0067">ATP-binding</keyword>
<feature type="region of interest" description="Disordered" evidence="9">
    <location>
        <begin position="123"/>
        <end position="144"/>
    </location>
</feature>
<evidence type="ECO:0000256" key="5">
    <source>
        <dbReference type="ARBA" id="ARBA00022840"/>
    </source>
</evidence>
<evidence type="ECO:0000256" key="2">
    <source>
        <dbReference type="ARBA" id="ARBA00022679"/>
    </source>
</evidence>
<dbReference type="Pfam" id="PF03770">
    <property type="entry name" value="IPK"/>
    <property type="match status" value="2"/>
</dbReference>
<keyword evidence="2 8" id="KW-0808">Transferase</keyword>
<dbReference type="Proteomes" id="UP001374579">
    <property type="component" value="Unassembled WGS sequence"/>
</dbReference>
<keyword evidence="11" id="KW-1185">Reference proteome</keyword>
<dbReference type="Gene3D" id="3.30.470.160">
    <property type="entry name" value="Inositol polyphosphate kinase"/>
    <property type="match status" value="2"/>
</dbReference>
<dbReference type="SUPFAM" id="SSF56104">
    <property type="entry name" value="SAICAR synthase-like"/>
    <property type="match status" value="1"/>
</dbReference>
<organism evidence="10 11">
    <name type="scientific">Littorina saxatilis</name>
    <dbReference type="NCBI Taxonomy" id="31220"/>
    <lineage>
        <taxon>Eukaryota</taxon>
        <taxon>Metazoa</taxon>
        <taxon>Spiralia</taxon>
        <taxon>Lophotrochozoa</taxon>
        <taxon>Mollusca</taxon>
        <taxon>Gastropoda</taxon>
        <taxon>Caenogastropoda</taxon>
        <taxon>Littorinimorpha</taxon>
        <taxon>Littorinoidea</taxon>
        <taxon>Littorinidae</taxon>
        <taxon>Littorina</taxon>
    </lineage>
</organism>
<name>A0AAN9GKD3_9CAEN</name>
<proteinExistence type="inferred from homology"/>
<reference evidence="10 11" key="1">
    <citation type="submission" date="2024-02" db="EMBL/GenBank/DDBJ databases">
        <title>Chromosome-scale genome assembly of the rough periwinkle Littorina saxatilis.</title>
        <authorList>
            <person name="De Jode A."/>
            <person name="Faria R."/>
            <person name="Formenti G."/>
            <person name="Sims Y."/>
            <person name="Smith T.P."/>
            <person name="Tracey A."/>
            <person name="Wood J.M.D."/>
            <person name="Zagrodzka Z.B."/>
            <person name="Johannesson K."/>
            <person name="Butlin R.K."/>
            <person name="Leder E.H."/>
        </authorList>
    </citation>
    <scope>NUCLEOTIDE SEQUENCE [LARGE SCALE GENOMIC DNA]</scope>
    <source>
        <strain evidence="10">Snail1</strain>
        <tissue evidence="10">Muscle</tissue>
    </source>
</reference>
<dbReference type="PANTHER" id="PTHR12400:SF51">
    <property type="entry name" value="INOSITOL POLYPHOSPHATE MULTIKINASE"/>
    <property type="match status" value="1"/>
</dbReference>
<evidence type="ECO:0000256" key="7">
    <source>
        <dbReference type="ARBA" id="ARBA00036525"/>
    </source>
</evidence>
<dbReference type="EC" id="2.7.-.-" evidence="8"/>
<evidence type="ECO:0000256" key="3">
    <source>
        <dbReference type="ARBA" id="ARBA00022741"/>
    </source>
</evidence>
<feature type="compositionally biased region" description="Basic and acidic residues" evidence="9">
    <location>
        <begin position="344"/>
        <end position="364"/>
    </location>
</feature>
<feature type="region of interest" description="Disordered" evidence="9">
    <location>
        <begin position="344"/>
        <end position="384"/>
    </location>
</feature>
<dbReference type="GO" id="GO:0051765">
    <property type="term" value="F:inositol tetrakisphosphate kinase activity"/>
    <property type="evidence" value="ECO:0007669"/>
    <property type="project" value="TreeGrafter"/>
</dbReference>
<dbReference type="InterPro" id="IPR005522">
    <property type="entry name" value="IPK"/>
</dbReference>
<comment type="similarity">
    <text evidence="1 8">Belongs to the inositol phosphokinase (IPK) family.</text>
</comment>
<dbReference type="GO" id="GO:0032958">
    <property type="term" value="P:inositol phosphate biosynthetic process"/>
    <property type="evidence" value="ECO:0007669"/>
    <property type="project" value="InterPro"/>
</dbReference>
<evidence type="ECO:0000256" key="8">
    <source>
        <dbReference type="RuleBase" id="RU363090"/>
    </source>
</evidence>
<sequence>MHDPESGAAQHFEKALCRSLTADTMVTEGLGMFFGLGYRKLRQDVVLALLVKLRDIEGWFLTQKTLAFYASSLLIVYSSIPHQGKPSDHGKCRLSEYKEPLNGCASGQGRCSADVMVRSPCVTCPHSQPRPASTTQTNDTGSVRGLESGLLHTATQVGPFITHIQHDVEGSNTMTHEQTDEPSPRHLTTQETRESPSPRHLTTQETRESPSPKHLRTQETRESPSPRHLTTQETRESPSPRHLTTQETRESPSPRHLTTQETGESPCPRHLTTQETRESPSPRHLTTQETGESPCPRHLTTQETRESLGPAYPKTHGQNDGRSKSNCRGFHVEEDSLWPIHSEKAKAASVKRPADSLELKRNEAARALPPRSKSLDRKLDHPENTVPALSAVDDGKRAEAGGEFPWLPTTEATADISPSSGQTACEGERNAALVEVRMIDFAHVFPSSARDDNYLFGLQKLITFLEQLLAF</sequence>
<evidence type="ECO:0000313" key="11">
    <source>
        <dbReference type="Proteomes" id="UP001374579"/>
    </source>
</evidence>
<protein>
    <recommendedName>
        <fullName evidence="8">Kinase</fullName>
        <ecNumber evidence="8">2.7.-.-</ecNumber>
    </recommendedName>
</protein>
<feature type="compositionally biased region" description="Basic and acidic residues" evidence="9">
    <location>
        <begin position="205"/>
        <end position="225"/>
    </location>
</feature>
<keyword evidence="4 8" id="KW-0418">Kinase</keyword>
<evidence type="ECO:0000256" key="9">
    <source>
        <dbReference type="SAM" id="MobiDB-lite"/>
    </source>
</evidence>
<evidence type="ECO:0000256" key="4">
    <source>
        <dbReference type="ARBA" id="ARBA00022777"/>
    </source>
</evidence>
<comment type="catalytic activity">
    <reaction evidence="6">
        <text>1D-myo-inositol 1,4,5-trisphosphate + 2 ATP = 1D-myo-inositol 1,3,4,5,6-pentakisphosphate + 2 ADP + 2 H(+)</text>
        <dbReference type="Rhea" id="RHEA:32359"/>
        <dbReference type="ChEBI" id="CHEBI:15378"/>
        <dbReference type="ChEBI" id="CHEBI:30616"/>
        <dbReference type="ChEBI" id="CHEBI:57733"/>
        <dbReference type="ChEBI" id="CHEBI:203600"/>
        <dbReference type="ChEBI" id="CHEBI:456216"/>
        <dbReference type="EC" id="2.7.1.151"/>
    </reaction>
</comment>
<feature type="region of interest" description="Disordered" evidence="9">
    <location>
        <begin position="173"/>
        <end position="327"/>
    </location>
</feature>
<dbReference type="InterPro" id="IPR038286">
    <property type="entry name" value="IPK_sf"/>
</dbReference>
<comment type="catalytic activity">
    <reaction evidence="7">
        <text>1D-myo-inositol 1,3,4,6-tetrakisphosphate + ATP = 1D-myo-inositol 1,3,4,5,6-pentakisphosphate + ADP + H(+)</text>
        <dbReference type="Rhea" id="RHEA:12717"/>
        <dbReference type="ChEBI" id="CHEBI:15378"/>
        <dbReference type="ChEBI" id="CHEBI:30616"/>
        <dbReference type="ChEBI" id="CHEBI:57660"/>
        <dbReference type="ChEBI" id="CHEBI:57733"/>
        <dbReference type="ChEBI" id="CHEBI:456216"/>
        <dbReference type="EC" id="2.7.1.140"/>
    </reaction>
</comment>
<feature type="compositionally biased region" description="Polar residues" evidence="9">
    <location>
        <begin position="130"/>
        <end position="141"/>
    </location>
</feature>
<dbReference type="AlphaFoldDB" id="A0AAN9GKD3"/>
<evidence type="ECO:0000256" key="6">
    <source>
        <dbReference type="ARBA" id="ARBA00036164"/>
    </source>
</evidence>
<keyword evidence="3" id="KW-0547">Nucleotide-binding</keyword>
<dbReference type="GO" id="GO:0005634">
    <property type="term" value="C:nucleus"/>
    <property type="evidence" value="ECO:0007669"/>
    <property type="project" value="TreeGrafter"/>
</dbReference>
<evidence type="ECO:0000256" key="1">
    <source>
        <dbReference type="ARBA" id="ARBA00007374"/>
    </source>
</evidence>
<gene>
    <name evidence="10" type="ORF">V1264_010962</name>
</gene>
<dbReference type="GO" id="GO:0005737">
    <property type="term" value="C:cytoplasm"/>
    <property type="evidence" value="ECO:0007669"/>
    <property type="project" value="TreeGrafter"/>
</dbReference>
<feature type="compositionally biased region" description="Basic and acidic residues" evidence="9">
    <location>
        <begin position="373"/>
        <end position="383"/>
    </location>
</feature>
<dbReference type="PANTHER" id="PTHR12400">
    <property type="entry name" value="INOSITOL POLYPHOSPHATE KINASE"/>
    <property type="match status" value="1"/>
</dbReference>